<dbReference type="AlphaFoldDB" id="A0A235B437"/>
<comment type="similarity">
    <text evidence="1 4">Belongs to the glycosyl hydrolase 5 (cellulase A) family.</text>
</comment>
<reference evidence="6 7" key="1">
    <citation type="submission" date="2017-07" db="EMBL/GenBank/DDBJ databases">
        <title>The genome sequence of Paludifilum halophilum highlights mechanisms for microbial adaptation to high salt environemnts.</title>
        <authorList>
            <person name="Belbahri L."/>
        </authorList>
    </citation>
    <scope>NUCLEOTIDE SEQUENCE [LARGE SCALE GENOMIC DNA]</scope>
    <source>
        <strain evidence="6 7">DSM 102817</strain>
    </source>
</reference>
<evidence type="ECO:0000313" key="7">
    <source>
        <dbReference type="Proteomes" id="UP000215459"/>
    </source>
</evidence>
<keyword evidence="7" id="KW-1185">Reference proteome</keyword>
<dbReference type="Proteomes" id="UP000215459">
    <property type="component" value="Unassembled WGS sequence"/>
</dbReference>
<dbReference type="SUPFAM" id="SSF51445">
    <property type="entry name" value="(Trans)glycosidases"/>
    <property type="match status" value="1"/>
</dbReference>
<evidence type="ECO:0000256" key="3">
    <source>
        <dbReference type="ARBA" id="ARBA00023295"/>
    </source>
</evidence>
<accession>A0A235B437</accession>
<dbReference type="GO" id="GO:0009251">
    <property type="term" value="P:glucan catabolic process"/>
    <property type="evidence" value="ECO:0007669"/>
    <property type="project" value="TreeGrafter"/>
</dbReference>
<dbReference type="OrthoDB" id="220114at2"/>
<evidence type="ECO:0000259" key="5">
    <source>
        <dbReference type="Pfam" id="PF00150"/>
    </source>
</evidence>
<dbReference type="InterPro" id="IPR001547">
    <property type="entry name" value="Glyco_hydro_5"/>
</dbReference>
<dbReference type="Gene3D" id="3.20.20.80">
    <property type="entry name" value="Glycosidases"/>
    <property type="match status" value="1"/>
</dbReference>
<feature type="domain" description="Glycoside hydrolase family 5" evidence="5">
    <location>
        <begin position="45"/>
        <end position="288"/>
    </location>
</feature>
<organism evidence="6 7">
    <name type="scientific">Paludifilum halophilum</name>
    <dbReference type="NCBI Taxonomy" id="1642702"/>
    <lineage>
        <taxon>Bacteria</taxon>
        <taxon>Bacillati</taxon>
        <taxon>Bacillota</taxon>
        <taxon>Bacilli</taxon>
        <taxon>Bacillales</taxon>
        <taxon>Thermoactinomycetaceae</taxon>
        <taxon>Paludifilum</taxon>
    </lineage>
</organism>
<dbReference type="SMR" id="A0A235B437"/>
<comment type="caution">
    <text evidence="6">The sequence shown here is derived from an EMBL/GenBank/DDBJ whole genome shotgun (WGS) entry which is preliminary data.</text>
</comment>
<keyword evidence="3 4" id="KW-0326">Glycosidase</keyword>
<name>A0A235B437_9BACL</name>
<dbReference type="PANTHER" id="PTHR34142">
    <property type="entry name" value="ENDO-BETA-1,4-GLUCANASE A"/>
    <property type="match status" value="1"/>
</dbReference>
<dbReference type="RefSeq" id="WP_094265230.1">
    <property type="nucleotide sequence ID" value="NZ_NOWF01000008.1"/>
</dbReference>
<gene>
    <name evidence="6" type="ORF">CHM34_13975</name>
</gene>
<dbReference type="EMBL" id="NOWF01000008">
    <property type="protein sequence ID" value="OYD07033.1"/>
    <property type="molecule type" value="Genomic_DNA"/>
</dbReference>
<protein>
    <submittedName>
        <fullName evidence="6">Endoglucanase</fullName>
    </submittedName>
</protein>
<sequence>MKKILSIQVVVWMLVIVLCGAVSVPIPTSHAAANGFYVDDGRLYDANGNAFVMRGINHAHTWYKDQTATAVQAITNQGANTIRVTLSDGGQWTKDDADTVRKIISLAEEHDLVTILEVHDGTGSDQVSDLNRAINYWKEIKDVLIGKEDTVIINIANEWYGSSDGAGWAAGYKQAIPQLRAAGLEHTLLVDAAGWGQYPQSIHEYGKEVFDADPLENTMFSIHMYEYAGGDAETIRSNIDGVLDQGLAVMIGEFGHRHHDGDVDEDTILSYTAEKGVGWAAWSWKGNSGGVEYLDLSYDWAGNHLTEWGSRIVYGPDGLRSTSSPASVFIRNK</sequence>
<dbReference type="Pfam" id="PF00150">
    <property type="entry name" value="Cellulase"/>
    <property type="match status" value="1"/>
</dbReference>
<dbReference type="GO" id="GO:0004553">
    <property type="term" value="F:hydrolase activity, hydrolyzing O-glycosyl compounds"/>
    <property type="evidence" value="ECO:0007669"/>
    <property type="project" value="InterPro"/>
</dbReference>
<evidence type="ECO:0000256" key="1">
    <source>
        <dbReference type="ARBA" id="ARBA00005641"/>
    </source>
</evidence>
<dbReference type="PANTHER" id="PTHR34142:SF1">
    <property type="entry name" value="GLYCOSIDE HYDROLASE FAMILY 5 DOMAIN-CONTAINING PROTEIN"/>
    <property type="match status" value="1"/>
</dbReference>
<dbReference type="InterPro" id="IPR017853">
    <property type="entry name" value="GH"/>
</dbReference>
<proteinExistence type="inferred from homology"/>
<evidence type="ECO:0000313" key="6">
    <source>
        <dbReference type="EMBL" id="OYD07033.1"/>
    </source>
</evidence>
<keyword evidence="2 4" id="KW-0378">Hydrolase</keyword>
<evidence type="ECO:0000256" key="4">
    <source>
        <dbReference type="RuleBase" id="RU361153"/>
    </source>
</evidence>
<evidence type="ECO:0000256" key="2">
    <source>
        <dbReference type="ARBA" id="ARBA00022801"/>
    </source>
</evidence>